<protein>
    <submittedName>
        <fullName evidence="1">Uncharacterized protein</fullName>
    </submittedName>
</protein>
<name>A0A292PLW2_9PEZI</name>
<organism evidence="1 2">
    <name type="scientific">Tuber aestivum</name>
    <name type="common">summer truffle</name>
    <dbReference type="NCBI Taxonomy" id="59557"/>
    <lineage>
        <taxon>Eukaryota</taxon>
        <taxon>Fungi</taxon>
        <taxon>Dikarya</taxon>
        <taxon>Ascomycota</taxon>
        <taxon>Pezizomycotina</taxon>
        <taxon>Pezizomycetes</taxon>
        <taxon>Pezizales</taxon>
        <taxon>Tuberaceae</taxon>
        <taxon>Tuber</taxon>
    </lineage>
</organism>
<proteinExistence type="predicted"/>
<dbReference type="EMBL" id="LN891182">
    <property type="protein sequence ID" value="CUS07685.1"/>
    <property type="molecule type" value="Genomic_DNA"/>
</dbReference>
<accession>A0A292PLW2</accession>
<gene>
    <name evidence="1" type="ORF">GSTUAT00008232001</name>
</gene>
<dbReference type="Proteomes" id="UP001412239">
    <property type="component" value="Unassembled WGS sequence"/>
</dbReference>
<keyword evidence="2" id="KW-1185">Reference proteome</keyword>
<evidence type="ECO:0000313" key="1">
    <source>
        <dbReference type="EMBL" id="CUS07685.1"/>
    </source>
</evidence>
<dbReference type="AlphaFoldDB" id="A0A292PLW2"/>
<reference evidence="1" key="1">
    <citation type="submission" date="2015-10" db="EMBL/GenBank/DDBJ databases">
        <authorList>
            <person name="Regsiter A."/>
            <person name="william w."/>
        </authorList>
    </citation>
    <scope>NUCLEOTIDE SEQUENCE</scope>
    <source>
        <strain evidence="1">Montdore</strain>
    </source>
</reference>
<sequence>MFRVLNKRPFKQMGARNHPAQNYFCRQSSGSRTPIMGVSLVKATLLAVRMVQSTPQPPFNPVYSPSAFATLEQFAQLEKNQAVMNCKIDYLESSMDKPKAGLKDLRDKMERDAKDINDTVDKKDSRMGAKVDRWCYVIVGGLIAFSVKGGFGQLRTPESKLCSDRPEI</sequence>
<evidence type="ECO:0000313" key="2">
    <source>
        <dbReference type="Proteomes" id="UP001412239"/>
    </source>
</evidence>